<keyword evidence="1" id="KW-1133">Transmembrane helix</keyword>
<evidence type="ECO:0000256" key="1">
    <source>
        <dbReference type="SAM" id="Phobius"/>
    </source>
</evidence>
<sequence length="94" mass="10254">MFIDDVAIVTCLVINGLIIGGAFEVYEVVFSVYKVFSVCEVFTVCKVSVVCEVFMVCVVFVAGTFGVNCMAINTELISSDETKLKWAVAFGIVY</sequence>
<feature type="transmembrane region" description="Helical" evidence="1">
    <location>
        <begin position="47"/>
        <end position="67"/>
    </location>
</feature>
<dbReference type="EMBL" id="JH687552">
    <property type="protein sequence ID" value="EIN04916.1"/>
    <property type="molecule type" value="Genomic_DNA"/>
</dbReference>
<reference evidence="3" key="1">
    <citation type="journal article" date="2012" name="Science">
        <title>The Paleozoic origin of enzymatic lignin decomposition reconstructed from 31 fungal genomes.</title>
        <authorList>
            <person name="Floudas D."/>
            <person name="Binder M."/>
            <person name="Riley R."/>
            <person name="Barry K."/>
            <person name="Blanchette R.A."/>
            <person name="Henrissat B."/>
            <person name="Martinez A.T."/>
            <person name="Otillar R."/>
            <person name="Spatafora J.W."/>
            <person name="Yadav J.S."/>
            <person name="Aerts A."/>
            <person name="Benoit I."/>
            <person name="Boyd A."/>
            <person name="Carlson A."/>
            <person name="Copeland A."/>
            <person name="Coutinho P.M."/>
            <person name="de Vries R.P."/>
            <person name="Ferreira P."/>
            <person name="Findley K."/>
            <person name="Foster B."/>
            <person name="Gaskell J."/>
            <person name="Glotzer D."/>
            <person name="Gorecki P."/>
            <person name="Heitman J."/>
            <person name="Hesse C."/>
            <person name="Hori C."/>
            <person name="Igarashi K."/>
            <person name="Jurgens J.A."/>
            <person name="Kallen N."/>
            <person name="Kersten P."/>
            <person name="Kohler A."/>
            <person name="Kuees U."/>
            <person name="Kumar T.K.A."/>
            <person name="Kuo A."/>
            <person name="LaButti K."/>
            <person name="Larrondo L.F."/>
            <person name="Lindquist E."/>
            <person name="Ling A."/>
            <person name="Lombard V."/>
            <person name="Lucas S."/>
            <person name="Lundell T."/>
            <person name="Martin R."/>
            <person name="McLaughlin D.J."/>
            <person name="Morgenstern I."/>
            <person name="Morin E."/>
            <person name="Murat C."/>
            <person name="Nagy L.G."/>
            <person name="Nolan M."/>
            <person name="Ohm R.A."/>
            <person name="Patyshakuliyeva A."/>
            <person name="Rokas A."/>
            <person name="Ruiz-Duenas F.J."/>
            <person name="Sabat G."/>
            <person name="Salamov A."/>
            <person name="Samejima M."/>
            <person name="Schmutz J."/>
            <person name="Slot J.C."/>
            <person name="St John F."/>
            <person name="Stenlid J."/>
            <person name="Sun H."/>
            <person name="Sun S."/>
            <person name="Syed K."/>
            <person name="Tsang A."/>
            <person name="Wiebenga A."/>
            <person name="Young D."/>
            <person name="Pisabarro A."/>
            <person name="Eastwood D.C."/>
            <person name="Martin F."/>
            <person name="Cullen D."/>
            <person name="Grigoriev I.V."/>
            <person name="Hibbett D.S."/>
        </authorList>
    </citation>
    <scope>NUCLEOTIDE SEQUENCE [LARGE SCALE GENOMIC DNA]</scope>
    <source>
        <strain evidence="3">HHB-11173 SS5</strain>
    </source>
</reference>
<evidence type="ECO:0000313" key="3">
    <source>
        <dbReference type="Proteomes" id="UP000054196"/>
    </source>
</evidence>
<feature type="transmembrane region" description="Helical" evidence="1">
    <location>
        <begin position="6"/>
        <end position="26"/>
    </location>
</feature>
<evidence type="ECO:0000313" key="2">
    <source>
        <dbReference type="EMBL" id="EIN04916.1"/>
    </source>
</evidence>
<dbReference type="GeneID" id="18879988"/>
<dbReference type="AlphaFoldDB" id="R7S5R3"/>
<keyword evidence="3" id="KW-1185">Reference proteome</keyword>
<dbReference type="KEGG" id="psq:PUNSTDRAFT_138108"/>
<protein>
    <submittedName>
        <fullName evidence="2">Uncharacterized protein</fullName>
    </submittedName>
</protein>
<proteinExistence type="predicted"/>
<accession>R7S5R3</accession>
<dbReference type="HOGENOM" id="CLU_2387271_0_0_1"/>
<gene>
    <name evidence="2" type="ORF">PUNSTDRAFT_138108</name>
</gene>
<keyword evidence="1" id="KW-0472">Membrane</keyword>
<organism evidence="2 3">
    <name type="scientific">Punctularia strigosozonata (strain HHB-11173)</name>
    <name type="common">White-rot fungus</name>
    <dbReference type="NCBI Taxonomy" id="741275"/>
    <lineage>
        <taxon>Eukaryota</taxon>
        <taxon>Fungi</taxon>
        <taxon>Dikarya</taxon>
        <taxon>Basidiomycota</taxon>
        <taxon>Agaricomycotina</taxon>
        <taxon>Agaricomycetes</taxon>
        <taxon>Corticiales</taxon>
        <taxon>Punctulariaceae</taxon>
        <taxon>Punctularia</taxon>
    </lineage>
</organism>
<keyword evidence="1" id="KW-0812">Transmembrane</keyword>
<dbReference type="RefSeq" id="XP_007387839.1">
    <property type="nucleotide sequence ID" value="XM_007387777.1"/>
</dbReference>
<name>R7S5R3_PUNST</name>
<dbReference type="Proteomes" id="UP000054196">
    <property type="component" value="Unassembled WGS sequence"/>
</dbReference>